<dbReference type="EMBL" id="MU842848">
    <property type="protein sequence ID" value="KAK2030661.1"/>
    <property type="molecule type" value="Genomic_DNA"/>
</dbReference>
<evidence type="ECO:0000313" key="1">
    <source>
        <dbReference type="EMBL" id="KAK2030661.1"/>
    </source>
</evidence>
<dbReference type="Proteomes" id="UP001232148">
    <property type="component" value="Unassembled WGS sequence"/>
</dbReference>
<evidence type="ECO:0000313" key="2">
    <source>
        <dbReference type="Proteomes" id="UP001232148"/>
    </source>
</evidence>
<sequence length="155" mass="17180">MIFDKLQTRNDHSLTLHSALNRLAIDTGHARRVQISGKRSHPTGSLDAERIIDGARRSAPWQRSLSFSTESVKGRRPWHLLASSLQPRSTLVLQQGSVETPIGSFWGYCRCFCCCCGKCDEMLSLLESSGISSSRCPGQSLPSGLLAIHRQRQTQ</sequence>
<protein>
    <submittedName>
        <fullName evidence="1">Uncharacterized protein</fullName>
    </submittedName>
</protein>
<reference evidence="1" key="1">
    <citation type="submission" date="2021-06" db="EMBL/GenBank/DDBJ databases">
        <title>Comparative genomics, transcriptomics and evolutionary studies reveal genomic signatures of adaptation to plant cell wall in hemibiotrophic fungi.</title>
        <authorList>
            <consortium name="DOE Joint Genome Institute"/>
            <person name="Baroncelli R."/>
            <person name="Diaz J.F."/>
            <person name="Benocci T."/>
            <person name="Peng M."/>
            <person name="Battaglia E."/>
            <person name="Haridas S."/>
            <person name="Andreopoulos W."/>
            <person name="Labutti K."/>
            <person name="Pangilinan J."/>
            <person name="Floch G.L."/>
            <person name="Makela M.R."/>
            <person name="Henrissat B."/>
            <person name="Grigoriev I.V."/>
            <person name="Crouch J.A."/>
            <person name="De Vries R.P."/>
            <person name="Sukno S.A."/>
            <person name="Thon M.R."/>
        </authorList>
    </citation>
    <scope>NUCLEOTIDE SEQUENCE</scope>
    <source>
        <strain evidence="1">MAFF235873</strain>
    </source>
</reference>
<comment type="caution">
    <text evidence="1">The sequence shown here is derived from an EMBL/GenBank/DDBJ whole genome shotgun (WGS) entry which is preliminary data.</text>
</comment>
<gene>
    <name evidence="1" type="ORF">LX32DRAFT_312216</name>
</gene>
<proteinExistence type="predicted"/>
<accession>A0AAD9HK97</accession>
<keyword evidence="2" id="KW-1185">Reference proteome</keyword>
<organism evidence="1 2">
    <name type="scientific">Colletotrichum zoysiae</name>
    <dbReference type="NCBI Taxonomy" id="1216348"/>
    <lineage>
        <taxon>Eukaryota</taxon>
        <taxon>Fungi</taxon>
        <taxon>Dikarya</taxon>
        <taxon>Ascomycota</taxon>
        <taxon>Pezizomycotina</taxon>
        <taxon>Sordariomycetes</taxon>
        <taxon>Hypocreomycetidae</taxon>
        <taxon>Glomerellales</taxon>
        <taxon>Glomerellaceae</taxon>
        <taxon>Colletotrichum</taxon>
        <taxon>Colletotrichum graminicola species complex</taxon>
    </lineage>
</organism>
<dbReference type="AlphaFoldDB" id="A0AAD9HK97"/>
<name>A0AAD9HK97_9PEZI</name>